<reference evidence="3" key="1">
    <citation type="journal article" date="2021" name="PeerJ">
        <title>Extensive microbial diversity within the chicken gut microbiome revealed by metagenomics and culture.</title>
        <authorList>
            <person name="Gilroy R."/>
            <person name="Ravi A."/>
            <person name="Getino M."/>
            <person name="Pursley I."/>
            <person name="Horton D.L."/>
            <person name="Alikhan N.F."/>
            <person name="Baker D."/>
            <person name="Gharbi K."/>
            <person name="Hall N."/>
            <person name="Watson M."/>
            <person name="Adriaenssens E.M."/>
            <person name="Foster-Nyarko E."/>
            <person name="Jarju S."/>
            <person name="Secka A."/>
            <person name="Antonio M."/>
            <person name="Oren A."/>
            <person name="Chaudhuri R.R."/>
            <person name="La Ragione R."/>
            <person name="Hildebrand F."/>
            <person name="Pallen M.J."/>
        </authorList>
    </citation>
    <scope>NUCLEOTIDE SEQUENCE</scope>
    <source>
        <strain evidence="3">5032</strain>
    </source>
</reference>
<dbReference type="AlphaFoldDB" id="A0A9D2HK96"/>
<accession>A0A9D2HK96</accession>
<dbReference type="EMBL" id="DWZD01000012">
    <property type="protein sequence ID" value="HJA78281.1"/>
    <property type="molecule type" value="Genomic_DNA"/>
</dbReference>
<dbReference type="PANTHER" id="PTHR37524">
    <property type="entry name" value="RIBOSOMAL RNA LARGE SUBUNIT METHYLTRANSFERASE M"/>
    <property type="match status" value="1"/>
</dbReference>
<evidence type="ECO:0000259" key="2">
    <source>
        <dbReference type="Pfam" id="PF01728"/>
    </source>
</evidence>
<dbReference type="InterPro" id="IPR002877">
    <property type="entry name" value="RNA_MeTrfase_FtsJ_dom"/>
</dbReference>
<dbReference type="Pfam" id="PF01728">
    <property type="entry name" value="FtsJ"/>
    <property type="match status" value="1"/>
</dbReference>
<feature type="region of interest" description="Disordered" evidence="1">
    <location>
        <begin position="1"/>
        <end position="53"/>
    </location>
</feature>
<sequence>MKKRSLPAAARRADPARTGNAPPAKTRENRRGSVAAAAGRERTPAEAGHGTCPAWRRQRRERLAEARTESRRELAARWPLLPREALPQEDFSVQVAPRGYVEPLVEELGARVITVRGRLVLAHGQAAAAWAQNVWTAPRWLDAPSIGQAVRQLTALQRNWRGHALPESGHQRRQALMEAALPHVASRPLTFGAPAPAAPLGAFALWDHDLLLASPDTTSPFADGEMTFVENRDEPPGRAYLKLWETFTLDGVQPQPGELCVDLGAAPGGWTWVLARLGARVFSLDKAELAPLVGCMPNVNHCLGSGFGLTPEQVGRIDWLFSDMICYPARLLQVVRQWIAARACAHAVCTLKFQAGTDHAVSREFAAIPGGQLRHLSCNKHELTFIWHEAAAQRQRA</sequence>
<name>A0A9D2HK96_9BACT</name>
<proteinExistence type="predicted"/>
<dbReference type="GO" id="GO:0008168">
    <property type="term" value="F:methyltransferase activity"/>
    <property type="evidence" value="ECO:0007669"/>
    <property type="project" value="InterPro"/>
</dbReference>
<dbReference type="InterPro" id="IPR029063">
    <property type="entry name" value="SAM-dependent_MTases_sf"/>
</dbReference>
<comment type="caution">
    <text evidence="3">The sequence shown here is derived from an EMBL/GenBank/DDBJ whole genome shotgun (WGS) entry which is preliminary data.</text>
</comment>
<reference evidence="3" key="2">
    <citation type="submission" date="2021-04" db="EMBL/GenBank/DDBJ databases">
        <authorList>
            <person name="Gilroy R."/>
        </authorList>
    </citation>
    <scope>NUCLEOTIDE SEQUENCE</scope>
    <source>
        <strain evidence="3">5032</strain>
    </source>
</reference>
<dbReference type="Gene3D" id="3.40.50.150">
    <property type="entry name" value="Vaccinia Virus protein VP39"/>
    <property type="match status" value="1"/>
</dbReference>
<evidence type="ECO:0000313" key="3">
    <source>
        <dbReference type="EMBL" id="HJA78281.1"/>
    </source>
</evidence>
<organism evidence="3 4">
    <name type="scientific">Candidatus Desulfovibrio intestinavium</name>
    <dbReference type="NCBI Taxonomy" id="2838534"/>
    <lineage>
        <taxon>Bacteria</taxon>
        <taxon>Pseudomonadati</taxon>
        <taxon>Thermodesulfobacteriota</taxon>
        <taxon>Desulfovibrionia</taxon>
        <taxon>Desulfovibrionales</taxon>
        <taxon>Desulfovibrionaceae</taxon>
        <taxon>Desulfovibrio</taxon>
    </lineage>
</organism>
<dbReference type="PANTHER" id="PTHR37524:SF2">
    <property type="entry name" value="RIBOSOMAL RNA METHYLTRANSFERASE FTSJ DOMAIN-CONTAINING PROTEIN"/>
    <property type="match status" value="1"/>
</dbReference>
<dbReference type="Proteomes" id="UP000823821">
    <property type="component" value="Unassembled WGS sequence"/>
</dbReference>
<evidence type="ECO:0000313" key="4">
    <source>
        <dbReference type="Proteomes" id="UP000823821"/>
    </source>
</evidence>
<dbReference type="GO" id="GO:0032259">
    <property type="term" value="P:methylation"/>
    <property type="evidence" value="ECO:0007669"/>
    <property type="project" value="InterPro"/>
</dbReference>
<evidence type="ECO:0000256" key="1">
    <source>
        <dbReference type="SAM" id="MobiDB-lite"/>
    </source>
</evidence>
<gene>
    <name evidence="3" type="ORF">H9784_01735</name>
</gene>
<protein>
    <recommendedName>
        <fullName evidence="2">Ribosomal RNA methyltransferase FtsJ domain-containing protein</fullName>
    </recommendedName>
</protein>
<feature type="domain" description="Ribosomal RNA methyltransferase FtsJ" evidence="2">
    <location>
        <begin position="238"/>
        <end position="291"/>
    </location>
</feature>
<dbReference type="SUPFAM" id="SSF53335">
    <property type="entry name" value="S-adenosyl-L-methionine-dependent methyltransferases"/>
    <property type="match status" value="1"/>
</dbReference>